<comment type="caution">
    <text evidence="2">The sequence shown here is derived from an EMBL/GenBank/DDBJ whole genome shotgun (WGS) entry which is preliminary data.</text>
</comment>
<name>A0ABW9CBF8_9BURK</name>
<keyword evidence="3" id="KW-1185">Reference proteome</keyword>
<evidence type="ECO:0000259" key="1">
    <source>
        <dbReference type="Pfam" id="PF13276"/>
    </source>
</evidence>
<proteinExistence type="predicted"/>
<dbReference type="Proteomes" id="UP001629288">
    <property type="component" value="Unassembled WGS sequence"/>
</dbReference>
<evidence type="ECO:0000313" key="3">
    <source>
        <dbReference type="Proteomes" id="UP001629288"/>
    </source>
</evidence>
<sequence length="72" mass="8359">MTPMVQRRRGPKPKTPDTDLLKAIRDDLAASSFSGEGHRKVWAWLRIVHDIRMSRTRVLRLMGERGLLSPHR</sequence>
<organism evidence="2 3">
    <name type="scientific">Paraburkholderia strydomiana</name>
    <dbReference type="NCBI Taxonomy" id="1245417"/>
    <lineage>
        <taxon>Bacteria</taxon>
        <taxon>Pseudomonadati</taxon>
        <taxon>Pseudomonadota</taxon>
        <taxon>Betaproteobacteria</taxon>
        <taxon>Burkholderiales</taxon>
        <taxon>Burkholderiaceae</taxon>
        <taxon>Paraburkholderia</taxon>
    </lineage>
</organism>
<protein>
    <submittedName>
        <fullName evidence="2">Transposase</fullName>
    </submittedName>
</protein>
<dbReference type="Pfam" id="PF13276">
    <property type="entry name" value="HTH_21"/>
    <property type="match status" value="1"/>
</dbReference>
<evidence type="ECO:0000313" key="2">
    <source>
        <dbReference type="EMBL" id="MFM0448609.1"/>
    </source>
</evidence>
<dbReference type="EMBL" id="JAQQDH010000029">
    <property type="protein sequence ID" value="MFM0448609.1"/>
    <property type="molecule type" value="Genomic_DNA"/>
</dbReference>
<reference evidence="2 3" key="1">
    <citation type="journal article" date="2024" name="Chem. Sci.">
        <title>Discovery of megapolipeptins by genome mining of a Burkholderiales bacteria collection.</title>
        <authorList>
            <person name="Paulo B.S."/>
            <person name="Recchia M.J.J."/>
            <person name="Lee S."/>
            <person name="Fergusson C.H."/>
            <person name="Romanowski S.B."/>
            <person name="Hernandez A."/>
            <person name="Krull N."/>
            <person name="Liu D.Y."/>
            <person name="Cavanagh H."/>
            <person name="Bos A."/>
            <person name="Gray C.A."/>
            <person name="Murphy B.T."/>
            <person name="Linington R.G."/>
            <person name="Eustaquio A.S."/>
        </authorList>
    </citation>
    <scope>NUCLEOTIDE SEQUENCE [LARGE SCALE GENOMIC DNA]</scope>
    <source>
        <strain evidence="2 3">RL17-379-BIB-C</strain>
    </source>
</reference>
<dbReference type="InterPro" id="IPR025948">
    <property type="entry name" value="HTH-like_dom"/>
</dbReference>
<dbReference type="RefSeq" id="WP_408131871.1">
    <property type="nucleotide sequence ID" value="NZ_JAQQDH010000029.1"/>
</dbReference>
<accession>A0ABW9CBF8</accession>
<gene>
    <name evidence="2" type="ORF">PQR00_34065</name>
</gene>
<feature type="domain" description="HTH-like" evidence="1">
    <location>
        <begin position="27"/>
        <end position="72"/>
    </location>
</feature>